<organism evidence="2 3">
    <name type="scientific">Castilleja foliolosa</name>
    <dbReference type="NCBI Taxonomy" id="1961234"/>
    <lineage>
        <taxon>Eukaryota</taxon>
        <taxon>Viridiplantae</taxon>
        <taxon>Streptophyta</taxon>
        <taxon>Embryophyta</taxon>
        <taxon>Tracheophyta</taxon>
        <taxon>Spermatophyta</taxon>
        <taxon>Magnoliopsida</taxon>
        <taxon>eudicotyledons</taxon>
        <taxon>Gunneridae</taxon>
        <taxon>Pentapetalae</taxon>
        <taxon>asterids</taxon>
        <taxon>lamiids</taxon>
        <taxon>Lamiales</taxon>
        <taxon>Orobanchaceae</taxon>
        <taxon>Pedicularideae</taxon>
        <taxon>Castillejinae</taxon>
        <taxon>Castilleja</taxon>
    </lineage>
</organism>
<comment type="caution">
    <text evidence="2">The sequence shown here is derived from an EMBL/GenBank/DDBJ whole genome shotgun (WGS) entry which is preliminary data.</text>
</comment>
<evidence type="ECO:0000313" key="3">
    <source>
        <dbReference type="Proteomes" id="UP001632038"/>
    </source>
</evidence>
<feature type="region of interest" description="Disordered" evidence="1">
    <location>
        <begin position="50"/>
        <end position="69"/>
    </location>
</feature>
<proteinExistence type="predicted"/>
<reference evidence="3" key="1">
    <citation type="journal article" date="2024" name="IScience">
        <title>Strigolactones Initiate the Formation of Haustorium-like Structures in Castilleja.</title>
        <authorList>
            <person name="Buerger M."/>
            <person name="Peterson D."/>
            <person name="Chory J."/>
        </authorList>
    </citation>
    <scope>NUCLEOTIDE SEQUENCE [LARGE SCALE GENOMIC DNA]</scope>
</reference>
<keyword evidence="3" id="KW-1185">Reference proteome</keyword>
<evidence type="ECO:0000313" key="2">
    <source>
        <dbReference type="EMBL" id="KAL3653041.1"/>
    </source>
</evidence>
<accession>A0ABD3EFT9</accession>
<protein>
    <submittedName>
        <fullName evidence="2">Uncharacterized protein</fullName>
    </submittedName>
</protein>
<name>A0ABD3EFT9_9LAMI</name>
<feature type="region of interest" description="Disordered" evidence="1">
    <location>
        <begin position="1"/>
        <end position="36"/>
    </location>
</feature>
<feature type="compositionally biased region" description="Basic and acidic residues" evidence="1">
    <location>
        <begin position="13"/>
        <end position="25"/>
    </location>
</feature>
<sequence>METRNRLTHHQNRRESPSIKPDYEPAYKSNPDLISPNHHHLRRAALLQPDSRRHIPPRHLAQSPPQDHLTTAAPIIAAIPNRRQPRHEATSSRCCRNIGVVQVVARSRLLPVCPACLATADLLPAPLRKKRRDNGRFFWRRKGIMGETMKWSWFRVPISFMRKKRVGPIFWALFTLLFQPI</sequence>
<dbReference type="Proteomes" id="UP001632038">
    <property type="component" value="Unassembled WGS sequence"/>
</dbReference>
<evidence type="ECO:0000256" key="1">
    <source>
        <dbReference type="SAM" id="MobiDB-lite"/>
    </source>
</evidence>
<gene>
    <name evidence="2" type="ORF">CASFOL_002722</name>
</gene>
<dbReference type="AlphaFoldDB" id="A0ABD3EFT9"/>
<dbReference type="EMBL" id="JAVIJP010000005">
    <property type="protein sequence ID" value="KAL3653041.1"/>
    <property type="molecule type" value="Genomic_DNA"/>
</dbReference>
<feature type="compositionally biased region" description="Basic residues" evidence="1">
    <location>
        <begin position="1"/>
        <end position="12"/>
    </location>
</feature>